<evidence type="ECO:0000313" key="3">
    <source>
        <dbReference type="Proteomes" id="UP000662857"/>
    </source>
</evidence>
<dbReference type="SUPFAM" id="SSF53335">
    <property type="entry name" value="S-adenosyl-L-methionine-dependent methyltransferases"/>
    <property type="match status" value="1"/>
</dbReference>
<keyword evidence="1" id="KW-0472">Membrane</keyword>
<reference evidence="2" key="1">
    <citation type="submission" date="2021-02" db="EMBL/GenBank/DDBJ databases">
        <title>Natrosporangium hydrolyticum gen. nov., sp. nov, a haloalkaliphilic actinobacterium from a soda solonchak soil.</title>
        <authorList>
            <person name="Sorokin D.Y."/>
            <person name="Khijniak T.V."/>
            <person name="Zakharycheva A.P."/>
            <person name="Boueva O.V."/>
            <person name="Ariskina E.V."/>
            <person name="Hahnke R.L."/>
            <person name="Bunk B."/>
            <person name="Sproer C."/>
            <person name="Schumann P."/>
            <person name="Evtushenko L.I."/>
            <person name="Kublanov I.V."/>
        </authorList>
    </citation>
    <scope>NUCLEOTIDE SEQUENCE</scope>
    <source>
        <strain evidence="2">DSM 106523</strain>
    </source>
</reference>
<dbReference type="InterPro" id="IPR029063">
    <property type="entry name" value="SAM-dependent_MTases_sf"/>
</dbReference>
<keyword evidence="2" id="KW-0808">Transferase</keyword>
<proteinExistence type="predicted"/>
<keyword evidence="1" id="KW-0812">Transmembrane</keyword>
<dbReference type="GO" id="GO:0008168">
    <property type="term" value="F:methyltransferase activity"/>
    <property type="evidence" value="ECO:0007669"/>
    <property type="project" value="UniProtKB-KW"/>
</dbReference>
<keyword evidence="1" id="KW-1133">Transmembrane helix</keyword>
<gene>
    <name evidence="2" type="ORF">JQS43_10225</name>
</gene>
<dbReference type="AlphaFoldDB" id="A0A895YKR9"/>
<dbReference type="Gene3D" id="3.40.50.150">
    <property type="entry name" value="Vaccinia Virus protein VP39"/>
    <property type="match status" value="1"/>
</dbReference>
<dbReference type="KEGG" id="nhy:JQS43_10225"/>
<dbReference type="RefSeq" id="WP_239678839.1">
    <property type="nucleotide sequence ID" value="NZ_CP070499.1"/>
</dbReference>
<dbReference type="GO" id="GO:0032259">
    <property type="term" value="P:methylation"/>
    <property type="evidence" value="ECO:0007669"/>
    <property type="project" value="UniProtKB-KW"/>
</dbReference>
<evidence type="ECO:0000313" key="2">
    <source>
        <dbReference type="EMBL" id="QSB16612.1"/>
    </source>
</evidence>
<evidence type="ECO:0000256" key="1">
    <source>
        <dbReference type="SAM" id="Phobius"/>
    </source>
</evidence>
<sequence>MPDDTNGETTLRVDEASERGVFLREFLRTPFQVGAVAPSSRRLAAAMVEPVPRAGGPVVVELGPGTGAVTHHIGARLAGRGRQLAVELNPVLAAQLGRQHPDLEVIQADAQQLPTLLQGRGVAEVDVVVSGLPWAGFDSVTQQAVLGAVCTVMAADGVFVTFGYGLSRWTRPARRFRQLLRREFDEVVIGQMVMCNLPPAFVYYARRPACKIGTPTLSPAAQAPFN</sequence>
<dbReference type="CDD" id="cd02440">
    <property type="entry name" value="AdoMet_MTases"/>
    <property type="match status" value="1"/>
</dbReference>
<name>A0A895YKR9_9ACTN</name>
<feature type="transmembrane region" description="Helical" evidence="1">
    <location>
        <begin position="145"/>
        <end position="166"/>
    </location>
</feature>
<keyword evidence="3" id="KW-1185">Reference proteome</keyword>
<keyword evidence="2" id="KW-0489">Methyltransferase</keyword>
<organism evidence="2 3">
    <name type="scientific">Natronosporangium hydrolyticum</name>
    <dbReference type="NCBI Taxonomy" id="2811111"/>
    <lineage>
        <taxon>Bacteria</taxon>
        <taxon>Bacillati</taxon>
        <taxon>Actinomycetota</taxon>
        <taxon>Actinomycetes</taxon>
        <taxon>Micromonosporales</taxon>
        <taxon>Micromonosporaceae</taxon>
        <taxon>Natronosporangium</taxon>
    </lineage>
</organism>
<accession>A0A895YKR9</accession>
<dbReference type="EMBL" id="CP070499">
    <property type="protein sequence ID" value="QSB16612.1"/>
    <property type="molecule type" value="Genomic_DNA"/>
</dbReference>
<protein>
    <submittedName>
        <fullName evidence="2">SAM-dependent methyltransferase</fullName>
    </submittedName>
</protein>
<dbReference type="Proteomes" id="UP000662857">
    <property type="component" value="Chromosome"/>
</dbReference>